<dbReference type="KEGG" id="tmar:MARIT_2676"/>
<gene>
    <name evidence="2" type="ORF">MARIT_2676</name>
</gene>
<proteinExistence type="predicted"/>
<dbReference type="EMBL" id="LT634361">
    <property type="protein sequence ID" value="SFZ84289.1"/>
    <property type="molecule type" value="Genomic_DNA"/>
</dbReference>
<dbReference type="Gene3D" id="3.30.450.30">
    <property type="entry name" value="Dynein light chain 2a, cytoplasmic"/>
    <property type="match status" value="1"/>
</dbReference>
<evidence type="ECO:0000313" key="2">
    <source>
        <dbReference type="EMBL" id="SFZ84289.1"/>
    </source>
</evidence>
<dbReference type="Pfam" id="PF03259">
    <property type="entry name" value="Robl_LC7"/>
    <property type="match status" value="1"/>
</dbReference>
<dbReference type="GeneID" id="47724138"/>
<dbReference type="RefSeq" id="WP_100211710.1">
    <property type="nucleotide sequence ID" value="NZ_CP138495.1"/>
</dbReference>
<dbReference type="STRING" id="1349785.GCA_000509405_01102"/>
<keyword evidence="3" id="KW-1185">Reference proteome</keyword>
<feature type="domain" description="Roadblock/LAMTOR2" evidence="1">
    <location>
        <begin position="13"/>
        <end position="89"/>
    </location>
</feature>
<dbReference type="Proteomes" id="UP000231564">
    <property type="component" value="Chromosome MARIT"/>
</dbReference>
<dbReference type="AlphaFoldDB" id="A0A2H1ED69"/>
<dbReference type="InterPro" id="IPR004942">
    <property type="entry name" value="Roadblock/LAMTOR2_dom"/>
</dbReference>
<name>A0A2H1ED69_9FLAO</name>
<organism evidence="2 3">
    <name type="scientific">Tenacibaculum maritimum NCIMB 2154</name>
    <dbReference type="NCBI Taxonomy" id="1349785"/>
    <lineage>
        <taxon>Bacteria</taxon>
        <taxon>Pseudomonadati</taxon>
        <taxon>Bacteroidota</taxon>
        <taxon>Flavobacteriia</taxon>
        <taxon>Flavobacteriales</taxon>
        <taxon>Flavobacteriaceae</taxon>
        <taxon>Tenacibaculum</taxon>
    </lineage>
</organism>
<accession>A0A2H1ED69</accession>
<sequence length="111" mass="12642">MNLEELYVNTKSRALLLINKEGLIVESYSGTDGDYTNEFSAVTKVVINMLDSFFTEVLMIDPLDEIIIKTKIHHFFIKKCDAEHVLCVISDKGVNTSLINLSLKKYLKEVK</sequence>
<evidence type="ECO:0000259" key="1">
    <source>
        <dbReference type="Pfam" id="PF03259"/>
    </source>
</evidence>
<reference evidence="2 3" key="1">
    <citation type="submission" date="2016-11" db="EMBL/GenBank/DDBJ databases">
        <authorList>
            <person name="Jaros S."/>
            <person name="Januszkiewicz K."/>
            <person name="Wedrychowicz H."/>
        </authorList>
    </citation>
    <scope>NUCLEOTIDE SEQUENCE [LARGE SCALE GENOMIC DNA]</scope>
    <source>
        <strain evidence="2">NCIMB 2154T</strain>
    </source>
</reference>
<evidence type="ECO:0000313" key="3">
    <source>
        <dbReference type="Proteomes" id="UP000231564"/>
    </source>
</evidence>
<dbReference type="SUPFAM" id="SSF103196">
    <property type="entry name" value="Roadblock/LC7 domain"/>
    <property type="match status" value="1"/>
</dbReference>
<protein>
    <recommendedName>
        <fullName evidence="1">Roadblock/LAMTOR2 domain-containing protein</fullName>
    </recommendedName>
</protein>
<dbReference type="OrthoDB" id="1189556at2"/>